<gene>
    <name evidence="1" type="ORF">GY169_11660</name>
</gene>
<proteinExistence type="predicted"/>
<accession>A0A6G9RM83</accession>
<dbReference type="AlphaFoldDB" id="A0A6G9RM83"/>
<organism evidence="1 2">
    <name type="scientific">Kluyvera genomosp. 3</name>
    <dbReference type="NCBI Taxonomy" id="2774055"/>
    <lineage>
        <taxon>Bacteria</taxon>
        <taxon>Pseudomonadati</taxon>
        <taxon>Pseudomonadota</taxon>
        <taxon>Gammaproteobacteria</taxon>
        <taxon>Enterobacterales</taxon>
        <taxon>Enterobacteriaceae</taxon>
        <taxon>Kluyvera</taxon>
    </lineage>
</organism>
<name>A0A6G9RM83_9ENTR</name>
<protein>
    <submittedName>
        <fullName evidence="1">Amino acid-binding protein</fullName>
    </submittedName>
</protein>
<dbReference type="InterPro" id="IPR045865">
    <property type="entry name" value="ACT-like_dom_sf"/>
</dbReference>
<evidence type="ECO:0000313" key="1">
    <source>
        <dbReference type="EMBL" id="QIR27417.1"/>
    </source>
</evidence>
<dbReference type="EMBL" id="CP050321">
    <property type="protein sequence ID" value="QIR27417.1"/>
    <property type="molecule type" value="Genomic_DNA"/>
</dbReference>
<evidence type="ECO:0000313" key="2">
    <source>
        <dbReference type="Proteomes" id="UP000503580"/>
    </source>
</evidence>
<reference evidence="1 2" key="1">
    <citation type="submission" date="2020-02" db="EMBL/GenBank/DDBJ databases">
        <title>Whole genome PO2S7.</title>
        <authorList>
            <person name="Singha K.M."/>
        </authorList>
    </citation>
    <scope>NUCLEOTIDE SEQUENCE [LARGE SCALE GENOMIC DNA]</scope>
    <source>
        <strain evidence="1 2">PO2S7</strain>
    </source>
</reference>
<sequence length="130" mass="13987">MYDIHVILRACPGELAKLGTTLGQHGIGLEGGGVFTAGEVAHAHFLVSEGERAQQVLCDAGIQGVSVTEPLIRQLKQERPGELGEIARVLAEQGINILVQYSDHDNHLILLTDNNQLADSITKPWSVNLS</sequence>
<dbReference type="RefSeq" id="WP_167575832.1">
    <property type="nucleotide sequence ID" value="NZ_CP050321.1"/>
</dbReference>
<dbReference type="KEGG" id="kgn:GY169_11660"/>
<dbReference type="Proteomes" id="UP000503580">
    <property type="component" value="Chromosome"/>
</dbReference>
<dbReference type="SUPFAM" id="SSF55021">
    <property type="entry name" value="ACT-like"/>
    <property type="match status" value="2"/>
</dbReference>
<keyword evidence="2" id="KW-1185">Reference proteome</keyword>
<dbReference type="Gene3D" id="3.30.2130.10">
    <property type="entry name" value="VC0802-like"/>
    <property type="match status" value="1"/>
</dbReference>